<evidence type="ECO:0000259" key="7">
    <source>
        <dbReference type="Pfam" id="PF05916"/>
    </source>
</evidence>
<feature type="domain" description="DNA replication complex GINS protein PSF3 N-terminal" evidence="8">
    <location>
        <begin position="9"/>
        <end position="60"/>
    </location>
</feature>
<protein>
    <recommendedName>
        <fullName evidence="6">DNA replication complex GINS protein PSF3</fullName>
    </recommendedName>
</protein>
<feature type="domain" description="GINS subunit" evidence="7">
    <location>
        <begin position="84"/>
        <end position="172"/>
    </location>
</feature>
<comment type="function">
    <text evidence="6">The GINS complex plays an essential role in the initiation of DNA replication.</text>
</comment>
<dbReference type="KEGG" id="btab:109038496"/>
<dbReference type="GO" id="GO:0000811">
    <property type="term" value="C:GINS complex"/>
    <property type="evidence" value="ECO:0007669"/>
    <property type="project" value="UniProtKB-UniRule"/>
</dbReference>
<dbReference type="SUPFAM" id="SSF160059">
    <property type="entry name" value="PriA/YqbF domain"/>
    <property type="match status" value="1"/>
</dbReference>
<evidence type="ECO:0000256" key="2">
    <source>
        <dbReference type="ARBA" id="ARBA00006343"/>
    </source>
</evidence>
<comment type="similarity">
    <text evidence="2 6">Belongs to the GINS3/PSF3 family.</text>
</comment>
<comment type="subcellular location">
    <subcellularLocation>
        <location evidence="1 6">Nucleus</location>
    </subcellularLocation>
</comment>
<dbReference type="Proteomes" id="UP001152759">
    <property type="component" value="Chromosome 6"/>
</dbReference>
<dbReference type="PANTHER" id="PTHR22768">
    <property type="entry name" value="DNA REPLICATION COMPLEX GINS PROTEIN PSF3"/>
    <property type="match status" value="1"/>
</dbReference>
<dbReference type="EMBL" id="OU963867">
    <property type="protein sequence ID" value="CAH0391299.1"/>
    <property type="molecule type" value="Genomic_DNA"/>
</dbReference>
<evidence type="ECO:0000259" key="8">
    <source>
        <dbReference type="Pfam" id="PF22466"/>
    </source>
</evidence>
<dbReference type="AlphaFoldDB" id="A0A9P0F455"/>
<dbReference type="Gene3D" id="1.20.58.2050">
    <property type="match status" value="1"/>
</dbReference>
<comment type="subunit">
    <text evidence="6">Component of the GINS complex.</text>
</comment>
<dbReference type="InterPro" id="IPR021151">
    <property type="entry name" value="GINS_A"/>
</dbReference>
<organism evidence="9 10">
    <name type="scientific">Bemisia tabaci</name>
    <name type="common">Sweetpotato whitefly</name>
    <name type="synonym">Aleurodes tabaci</name>
    <dbReference type="NCBI Taxonomy" id="7038"/>
    <lineage>
        <taxon>Eukaryota</taxon>
        <taxon>Metazoa</taxon>
        <taxon>Ecdysozoa</taxon>
        <taxon>Arthropoda</taxon>
        <taxon>Hexapoda</taxon>
        <taxon>Insecta</taxon>
        <taxon>Pterygota</taxon>
        <taxon>Neoptera</taxon>
        <taxon>Paraneoptera</taxon>
        <taxon>Hemiptera</taxon>
        <taxon>Sternorrhyncha</taxon>
        <taxon>Aleyrodoidea</taxon>
        <taxon>Aleyrodidae</taxon>
        <taxon>Aleyrodinae</taxon>
        <taxon>Bemisia</taxon>
    </lineage>
</organism>
<evidence type="ECO:0000313" key="10">
    <source>
        <dbReference type="Proteomes" id="UP001152759"/>
    </source>
</evidence>
<evidence type="ECO:0000256" key="1">
    <source>
        <dbReference type="ARBA" id="ARBA00004123"/>
    </source>
</evidence>
<evidence type="ECO:0000256" key="5">
    <source>
        <dbReference type="ARBA" id="ARBA00045258"/>
    </source>
</evidence>
<sequence>MKLCRSHYFDLEDILASHETMPATFTEEVKGLGFLDPGAVTDNITPKTKLELPFWILQVLLQLPNKPVTVELPKAFNATHRDIFSADACIVDFNKLCKFFYTFGKILARAKLKESPEIKKMLVETFKQRFRYVFDLSQNVETEKLASDKMDRMERELYNESRTAQVRLNQWMSVGIGTIQAASMIVNHRKRKLTVFEL</sequence>
<dbReference type="InterPro" id="IPR055221">
    <property type="entry name" value="PSF3_N"/>
</dbReference>
<dbReference type="InterPro" id="IPR038437">
    <property type="entry name" value="GINS_Psf3_sf"/>
</dbReference>
<evidence type="ECO:0000256" key="4">
    <source>
        <dbReference type="ARBA" id="ARBA00023242"/>
    </source>
</evidence>
<dbReference type="Pfam" id="PF22466">
    <property type="entry name" value="PSF3_N"/>
    <property type="match status" value="1"/>
</dbReference>
<dbReference type="CDD" id="cd11713">
    <property type="entry name" value="GINS_A_psf3"/>
    <property type="match status" value="1"/>
</dbReference>
<keyword evidence="4 6" id="KW-0539">Nucleus</keyword>
<dbReference type="OrthoDB" id="10251744at2759"/>
<accession>A0A9P0F455</accession>
<dbReference type="Pfam" id="PF05916">
    <property type="entry name" value="Sld5"/>
    <property type="match status" value="1"/>
</dbReference>
<dbReference type="SUPFAM" id="SSF158573">
    <property type="entry name" value="GINS helical bundle-like"/>
    <property type="match status" value="1"/>
</dbReference>
<dbReference type="GO" id="GO:1902975">
    <property type="term" value="P:mitotic DNA replication initiation"/>
    <property type="evidence" value="ECO:0007669"/>
    <property type="project" value="TreeGrafter"/>
</dbReference>
<dbReference type="InterPro" id="IPR036224">
    <property type="entry name" value="GINS_bundle-like_dom_sf"/>
</dbReference>
<evidence type="ECO:0000313" key="9">
    <source>
        <dbReference type="EMBL" id="CAH0391299.1"/>
    </source>
</evidence>
<dbReference type="CDD" id="cd21693">
    <property type="entry name" value="GINS_B_Psf3"/>
    <property type="match status" value="1"/>
</dbReference>
<keyword evidence="3 6" id="KW-0235">DNA replication</keyword>
<proteinExistence type="inferred from homology"/>
<comment type="function">
    <text evidence="5">Required for correct functioning of the GINS complex, a complex that plays an essential role in the initiation of DNA replication, and progression of DNA replication forks. GINS complex is a core component of CDC45-MCM-GINS (CMG) helicase, the molecular machine that unwinds template DNA during replication, and around which the replisome is built.</text>
</comment>
<keyword evidence="10" id="KW-1185">Reference proteome</keyword>
<evidence type="ECO:0000256" key="3">
    <source>
        <dbReference type="ARBA" id="ARBA00022705"/>
    </source>
</evidence>
<gene>
    <name evidence="9" type="ORF">BEMITA_LOCUS9934</name>
</gene>
<evidence type="ECO:0000256" key="6">
    <source>
        <dbReference type="RuleBase" id="RU367161"/>
    </source>
</evidence>
<name>A0A9P0F455_BEMTA</name>
<dbReference type="PANTHER" id="PTHR22768:SF0">
    <property type="entry name" value="DNA REPLICATION COMPLEX GINS PROTEIN PSF3"/>
    <property type="match status" value="1"/>
</dbReference>
<dbReference type="InterPro" id="IPR010492">
    <property type="entry name" value="GINS_Psf3"/>
</dbReference>
<reference evidence="9" key="1">
    <citation type="submission" date="2021-12" db="EMBL/GenBank/DDBJ databases">
        <authorList>
            <person name="King R."/>
        </authorList>
    </citation>
    <scope>NUCLEOTIDE SEQUENCE</scope>
</reference>